<name>A0AC60QRG1_IXOPE</name>
<keyword evidence="2" id="KW-1185">Reference proteome</keyword>
<comment type="caution">
    <text evidence="1">The sequence shown here is derived from an EMBL/GenBank/DDBJ whole genome shotgun (WGS) entry which is preliminary data.</text>
</comment>
<evidence type="ECO:0000313" key="1">
    <source>
        <dbReference type="EMBL" id="KAG0439316.1"/>
    </source>
</evidence>
<dbReference type="EMBL" id="JABSTQ010005434">
    <property type="protein sequence ID" value="KAG0439316.1"/>
    <property type="molecule type" value="Genomic_DNA"/>
</dbReference>
<feature type="non-terminal residue" evidence="1">
    <location>
        <position position="1"/>
    </location>
</feature>
<protein>
    <submittedName>
        <fullName evidence="1">Uncharacterized protein</fullName>
    </submittedName>
</protein>
<gene>
    <name evidence="1" type="ORF">HPB47_016686</name>
</gene>
<organism evidence="1 2">
    <name type="scientific">Ixodes persulcatus</name>
    <name type="common">Taiga tick</name>
    <dbReference type="NCBI Taxonomy" id="34615"/>
    <lineage>
        <taxon>Eukaryota</taxon>
        <taxon>Metazoa</taxon>
        <taxon>Ecdysozoa</taxon>
        <taxon>Arthropoda</taxon>
        <taxon>Chelicerata</taxon>
        <taxon>Arachnida</taxon>
        <taxon>Acari</taxon>
        <taxon>Parasitiformes</taxon>
        <taxon>Ixodida</taxon>
        <taxon>Ixodoidea</taxon>
        <taxon>Ixodidae</taxon>
        <taxon>Ixodinae</taxon>
        <taxon>Ixodes</taxon>
    </lineage>
</organism>
<accession>A0AC60QRG1</accession>
<sequence>DTRLQEAEAKVVCCLARGAPKGPNLPRARLNHQDALFPGHGLTTHSQTWAKKQIFIKTSDEEVIPARQAKMQETLGSLGGRVDLTTQALKSCQRHREVESDPGQKGQLVPVMARLAPWRVQHPPYGAR</sequence>
<evidence type="ECO:0000313" key="2">
    <source>
        <dbReference type="Proteomes" id="UP000805193"/>
    </source>
</evidence>
<reference evidence="1 2" key="1">
    <citation type="journal article" date="2020" name="Cell">
        <title>Large-Scale Comparative Analyses of Tick Genomes Elucidate Their Genetic Diversity and Vector Capacities.</title>
        <authorList>
            <consortium name="Tick Genome and Microbiome Consortium (TIGMIC)"/>
            <person name="Jia N."/>
            <person name="Wang J."/>
            <person name="Shi W."/>
            <person name="Du L."/>
            <person name="Sun Y."/>
            <person name="Zhan W."/>
            <person name="Jiang J.F."/>
            <person name="Wang Q."/>
            <person name="Zhang B."/>
            <person name="Ji P."/>
            <person name="Bell-Sakyi L."/>
            <person name="Cui X.M."/>
            <person name="Yuan T.T."/>
            <person name="Jiang B.G."/>
            <person name="Yang W.F."/>
            <person name="Lam T.T."/>
            <person name="Chang Q.C."/>
            <person name="Ding S.J."/>
            <person name="Wang X.J."/>
            <person name="Zhu J.G."/>
            <person name="Ruan X.D."/>
            <person name="Zhao L."/>
            <person name="Wei J.T."/>
            <person name="Ye R.Z."/>
            <person name="Que T.C."/>
            <person name="Du C.H."/>
            <person name="Zhou Y.H."/>
            <person name="Cheng J.X."/>
            <person name="Dai P.F."/>
            <person name="Guo W.B."/>
            <person name="Han X.H."/>
            <person name="Huang E.J."/>
            <person name="Li L.F."/>
            <person name="Wei W."/>
            <person name="Gao Y.C."/>
            <person name="Liu J.Z."/>
            <person name="Shao H.Z."/>
            <person name="Wang X."/>
            <person name="Wang C.C."/>
            <person name="Yang T.C."/>
            <person name="Huo Q.B."/>
            <person name="Li W."/>
            <person name="Chen H.Y."/>
            <person name="Chen S.E."/>
            <person name="Zhou L.G."/>
            <person name="Ni X.B."/>
            <person name="Tian J.H."/>
            <person name="Sheng Y."/>
            <person name="Liu T."/>
            <person name="Pan Y.S."/>
            <person name="Xia L.Y."/>
            <person name="Li J."/>
            <person name="Zhao F."/>
            <person name="Cao W.C."/>
        </authorList>
    </citation>
    <scope>NUCLEOTIDE SEQUENCE [LARGE SCALE GENOMIC DNA]</scope>
    <source>
        <strain evidence="1">Iper-2018</strain>
    </source>
</reference>
<proteinExistence type="predicted"/>
<dbReference type="Proteomes" id="UP000805193">
    <property type="component" value="Unassembled WGS sequence"/>
</dbReference>